<evidence type="ECO:0000313" key="2">
    <source>
        <dbReference type="Proteomes" id="UP000838412"/>
    </source>
</evidence>
<dbReference type="AlphaFoldDB" id="A0A8K0EW59"/>
<accession>A0A8K0EW59</accession>
<sequence length="101" mass="12035">MLCWVTEIELFGLYLVQRYTWDELYPIIYLWAERVLGWVKSDDPLVGRRAVRKWSRTHNGTELQQIVTIFALNNGFVRQATTQGFYEVLMVSVNCHHHRSY</sequence>
<dbReference type="EMBL" id="OV696690">
    <property type="protein sequence ID" value="CAH1264856.1"/>
    <property type="molecule type" value="Genomic_DNA"/>
</dbReference>
<reference evidence="1" key="1">
    <citation type="submission" date="2022-01" db="EMBL/GenBank/DDBJ databases">
        <authorList>
            <person name="Braso-Vives M."/>
        </authorList>
    </citation>
    <scope>NUCLEOTIDE SEQUENCE</scope>
</reference>
<name>A0A8K0EW59_BRALA</name>
<gene>
    <name evidence="1" type="primary">Hypp3074</name>
    <name evidence="1" type="ORF">BLAG_LOCUS19057</name>
</gene>
<organism evidence="1 2">
    <name type="scientific">Branchiostoma lanceolatum</name>
    <name type="common">Common lancelet</name>
    <name type="synonym">Amphioxus lanceolatum</name>
    <dbReference type="NCBI Taxonomy" id="7740"/>
    <lineage>
        <taxon>Eukaryota</taxon>
        <taxon>Metazoa</taxon>
        <taxon>Chordata</taxon>
        <taxon>Cephalochordata</taxon>
        <taxon>Leptocardii</taxon>
        <taxon>Amphioxiformes</taxon>
        <taxon>Branchiostomatidae</taxon>
        <taxon>Branchiostoma</taxon>
    </lineage>
</organism>
<protein>
    <submittedName>
        <fullName evidence="1">Hypp3074 protein</fullName>
    </submittedName>
</protein>
<proteinExistence type="predicted"/>
<evidence type="ECO:0000313" key="1">
    <source>
        <dbReference type="EMBL" id="CAH1264856.1"/>
    </source>
</evidence>
<dbReference type="Proteomes" id="UP000838412">
    <property type="component" value="Chromosome 5"/>
</dbReference>
<keyword evidence="2" id="KW-1185">Reference proteome</keyword>